<keyword evidence="3 6" id="KW-0812">Transmembrane</keyword>
<name>A0A2N5CX34_9CAUL</name>
<proteinExistence type="predicted"/>
<reference evidence="7 10" key="2">
    <citation type="submission" date="2018-01" db="EMBL/GenBank/DDBJ databases">
        <title>Complete genome sequence of Caulobacter flavus RHGG3.</title>
        <authorList>
            <person name="Yang E."/>
        </authorList>
    </citation>
    <scope>NUCLEOTIDE SEQUENCE [LARGE SCALE GENOMIC DNA]</scope>
    <source>
        <strain evidence="7 10">RHGG3</strain>
    </source>
</reference>
<evidence type="ECO:0000256" key="3">
    <source>
        <dbReference type="ARBA" id="ARBA00022692"/>
    </source>
</evidence>
<evidence type="ECO:0000313" key="10">
    <source>
        <dbReference type="Proteomes" id="UP000281192"/>
    </source>
</evidence>
<dbReference type="AlphaFoldDB" id="A0A2N5CX34"/>
<keyword evidence="4 6" id="KW-1133">Transmembrane helix</keyword>
<evidence type="ECO:0000256" key="5">
    <source>
        <dbReference type="ARBA" id="ARBA00023136"/>
    </source>
</evidence>
<feature type="transmembrane region" description="Helical" evidence="6">
    <location>
        <begin position="26"/>
        <end position="42"/>
    </location>
</feature>
<accession>A0A2N5CX34</accession>
<dbReference type="InterPro" id="IPR019108">
    <property type="entry name" value="Caa3_assmbl_CtaG-rel"/>
</dbReference>
<evidence type="ECO:0000256" key="1">
    <source>
        <dbReference type="ARBA" id="ARBA00004651"/>
    </source>
</evidence>
<dbReference type="Pfam" id="PF09678">
    <property type="entry name" value="Caa3_CtaG"/>
    <property type="match status" value="1"/>
</dbReference>
<evidence type="ECO:0008006" key="11">
    <source>
        <dbReference type="Google" id="ProtNLM"/>
    </source>
</evidence>
<gene>
    <name evidence="7" type="ORF">C1707_15280</name>
    <name evidence="8" type="ORF">CFHF_06275</name>
</gene>
<evidence type="ECO:0000256" key="6">
    <source>
        <dbReference type="SAM" id="Phobius"/>
    </source>
</evidence>
<dbReference type="EMBL" id="PJRQ01000011">
    <property type="protein sequence ID" value="PLR18354.1"/>
    <property type="molecule type" value="Genomic_DNA"/>
</dbReference>
<keyword evidence="10" id="KW-1185">Reference proteome</keyword>
<feature type="transmembrane region" description="Helical" evidence="6">
    <location>
        <begin position="102"/>
        <end position="119"/>
    </location>
</feature>
<evidence type="ECO:0000313" key="8">
    <source>
        <dbReference type="EMBL" id="PLR18354.1"/>
    </source>
</evidence>
<dbReference type="RefSeq" id="WP_101712163.1">
    <property type="nucleotide sequence ID" value="NZ_CP026100.1"/>
</dbReference>
<feature type="transmembrane region" description="Helical" evidence="6">
    <location>
        <begin position="205"/>
        <end position="226"/>
    </location>
</feature>
<feature type="transmembrane region" description="Helical" evidence="6">
    <location>
        <begin position="131"/>
        <end position="148"/>
    </location>
</feature>
<dbReference type="OrthoDB" id="259025at2"/>
<keyword evidence="5 6" id="KW-0472">Membrane</keyword>
<reference evidence="8 9" key="1">
    <citation type="submission" date="2017-12" db="EMBL/GenBank/DDBJ databases">
        <title>The genome sequence of Caulobacter flavus CGMCC1 15093.</title>
        <authorList>
            <person name="Gao J."/>
            <person name="Mao X."/>
            <person name="Sun J."/>
        </authorList>
    </citation>
    <scope>NUCLEOTIDE SEQUENCE [LARGE SCALE GENOMIC DNA]</scope>
    <source>
        <strain evidence="8 9">CGMCC1 15093</strain>
    </source>
</reference>
<dbReference type="GO" id="GO:0005886">
    <property type="term" value="C:plasma membrane"/>
    <property type="evidence" value="ECO:0007669"/>
    <property type="project" value="UniProtKB-SubCell"/>
</dbReference>
<protein>
    <recommendedName>
        <fullName evidence="11">CAAX protease</fullName>
    </recommendedName>
</protein>
<evidence type="ECO:0000256" key="2">
    <source>
        <dbReference type="ARBA" id="ARBA00022475"/>
    </source>
</evidence>
<feature type="transmembrane region" description="Helical" evidence="6">
    <location>
        <begin position="160"/>
        <end position="185"/>
    </location>
</feature>
<dbReference type="EMBL" id="CP026100">
    <property type="protein sequence ID" value="AYV47513.1"/>
    <property type="molecule type" value="Genomic_DNA"/>
</dbReference>
<feature type="transmembrane region" description="Helical" evidence="6">
    <location>
        <begin position="77"/>
        <end position="95"/>
    </location>
</feature>
<evidence type="ECO:0000256" key="4">
    <source>
        <dbReference type="ARBA" id="ARBA00022989"/>
    </source>
</evidence>
<feature type="transmembrane region" description="Helical" evidence="6">
    <location>
        <begin position="49"/>
        <end position="71"/>
    </location>
</feature>
<evidence type="ECO:0000313" key="9">
    <source>
        <dbReference type="Proteomes" id="UP000234483"/>
    </source>
</evidence>
<dbReference type="Proteomes" id="UP000281192">
    <property type="component" value="Chromosome"/>
</dbReference>
<evidence type="ECO:0000313" key="7">
    <source>
        <dbReference type="EMBL" id="AYV47513.1"/>
    </source>
</evidence>
<organism evidence="8 9">
    <name type="scientific">Caulobacter flavus</name>
    <dbReference type="NCBI Taxonomy" id="1679497"/>
    <lineage>
        <taxon>Bacteria</taxon>
        <taxon>Pseudomonadati</taxon>
        <taxon>Pseudomonadota</taxon>
        <taxon>Alphaproteobacteria</taxon>
        <taxon>Caulobacterales</taxon>
        <taxon>Caulobacteraceae</taxon>
        <taxon>Caulobacter</taxon>
    </lineage>
</organism>
<sequence>METWTPYCGAGPSPAEIWSRWNLDPLLLGALVLTYAWLWVAVPTRRGLAFASVTLLLVSFVSPLCALSSALFSARTAHHVLLTSLAAPLMAWALPRPRASRSLAAATLVFAGAFWLWHVPALYEAALSNHGVYWLMQVSMLASAMMFWRAVRAAPVPAAVAALLATTVQMGLLGALLTFMPRALYTPHALTTGSWGLSPLDDQQLAGLVMWIPAAGVYLAAALALLGRRLRSASGLAAR</sequence>
<comment type="subcellular location">
    <subcellularLocation>
        <location evidence="1">Cell membrane</location>
        <topology evidence="1">Multi-pass membrane protein</topology>
    </subcellularLocation>
</comment>
<dbReference type="Proteomes" id="UP000234483">
    <property type="component" value="Unassembled WGS sequence"/>
</dbReference>
<dbReference type="KEGG" id="cfh:C1707_15280"/>
<keyword evidence="2" id="KW-1003">Cell membrane</keyword>